<dbReference type="InterPro" id="IPR009003">
    <property type="entry name" value="Peptidase_S1_PA"/>
</dbReference>
<dbReference type="InterPro" id="IPR013783">
    <property type="entry name" value="Ig-like_fold"/>
</dbReference>
<dbReference type="EMBL" id="JACOOI010000018">
    <property type="protein sequence ID" value="MBC5644408.1"/>
    <property type="molecule type" value="Genomic_DNA"/>
</dbReference>
<keyword evidence="1" id="KW-0812">Transmembrane</keyword>
<feature type="domain" description="Peptidase S1" evidence="2">
    <location>
        <begin position="235"/>
        <end position="447"/>
    </location>
</feature>
<organism evidence="3 4">
    <name type="scientific">Parabacteroides segnis</name>
    <dbReference type="NCBI Taxonomy" id="2763058"/>
    <lineage>
        <taxon>Bacteria</taxon>
        <taxon>Pseudomonadati</taxon>
        <taxon>Bacteroidota</taxon>
        <taxon>Bacteroidia</taxon>
        <taxon>Bacteroidales</taxon>
        <taxon>Tannerellaceae</taxon>
        <taxon>Parabacteroides</taxon>
    </lineage>
</organism>
<dbReference type="InterPro" id="IPR043504">
    <property type="entry name" value="Peptidase_S1_PA_chymotrypsin"/>
</dbReference>
<dbReference type="Gene3D" id="2.40.10.10">
    <property type="entry name" value="Trypsin-like serine proteases"/>
    <property type="match status" value="2"/>
</dbReference>
<keyword evidence="4" id="KW-1185">Reference proteome</keyword>
<dbReference type="Proteomes" id="UP000644010">
    <property type="component" value="Unassembled WGS sequence"/>
</dbReference>
<dbReference type="Gene3D" id="2.60.40.10">
    <property type="entry name" value="Immunoglobulins"/>
    <property type="match status" value="1"/>
</dbReference>
<feature type="transmembrane region" description="Helical" evidence="1">
    <location>
        <begin position="7"/>
        <end position="26"/>
    </location>
</feature>
<accession>A0ABR7E431</accession>
<dbReference type="PANTHER" id="PTHR36234">
    <property type="entry name" value="LYSYL ENDOPEPTIDASE"/>
    <property type="match status" value="1"/>
</dbReference>
<dbReference type="InterPro" id="IPR026444">
    <property type="entry name" value="Secre_tail"/>
</dbReference>
<comment type="caution">
    <text evidence="3">The sequence shown here is derived from an EMBL/GenBank/DDBJ whole genome shotgun (WGS) entry which is preliminary data.</text>
</comment>
<evidence type="ECO:0000259" key="2">
    <source>
        <dbReference type="Pfam" id="PF00089"/>
    </source>
</evidence>
<evidence type="ECO:0000313" key="3">
    <source>
        <dbReference type="EMBL" id="MBC5644408.1"/>
    </source>
</evidence>
<dbReference type="SUPFAM" id="SSF50494">
    <property type="entry name" value="Trypsin-like serine proteases"/>
    <property type="match status" value="1"/>
</dbReference>
<dbReference type="InterPro" id="IPR001254">
    <property type="entry name" value="Trypsin_dom"/>
</dbReference>
<protein>
    <submittedName>
        <fullName evidence="3">Trypsin-like serine protease</fullName>
    </submittedName>
</protein>
<keyword evidence="1" id="KW-1133">Transmembrane helix</keyword>
<gene>
    <name evidence="3" type="ORF">H8S77_16140</name>
</gene>
<dbReference type="PANTHER" id="PTHR36234:SF5">
    <property type="entry name" value="LYSYL ENDOPEPTIDASE"/>
    <property type="match status" value="1"/>
</dbReference>
<dbReference type="RefSeq" id="WP_186960292.1">
    <property type="nucleotide sequence ID" value="NZ_JACOOI010000018.1"/>
</dbReference>
<dbReference type="NCBIfam" id="TIGR04183">
    <property type="entry name" value="Por_Secre_tail"/>
    <property type="match status" value="1"/>
</dbReference>
<dbReference type="Pfam" id="PF00089">
    <property type="entry name" value="Trypsin"/>
    <property type="match status" value="1"/>
</dbReference>
<keyword evidence="1" id="KW-0472">Membrane</keyword>
<name>A0ABR7E431_9BACT</name>
<sequence>MNHYHSIRLIAGILCLCCFPTIFLYAQISEGGLPPSFQFMTNLKSTEQPVQIPVNFSVEDLKVVDAWRVSQGAPLAIAKRIETDLSISNSGNWRTLPDGQKVWQLHLEAKGAIALILSYSDFYIPEGGKLFIYNADKSQVLGAYTTRTHPQNGHFATEPIAGDKITLEYVPAASGEEPLLRISGIGYGYNHLYVTKETKSAQEELSGPCMVNINCEEGDDWQLQQKGVCHTIQLIKGQYFICSGSLVNNTAKDKKPYILTAYHCSQTMDGLGEATDEELQEWMFFFHMERTGCDNSSSENRYEPIVGCTRKAAIPIQNGSDGLLLLLNENIPDNYDVFFNGWDRTGTPSPSGVGIHHPSGDYKKISTYGKYPVESITWRNADTKQTGARNAHWNTTFDETTNGHAVTEGGSSGSPLFNDKGLIIGTLSGGTSSCEDPNGLNLYGKFSFHWNKFSENSKERMDIWLDPQNTGTTYLAGMSQDGQTVEAGLMAPTDLTARKTTDGNIELEWKAPIYQQIIGWGDQGKGYQFGFEGDPFYYGQRWDTNDLTPIHKKTITTVYFTPVENVSYAVYIEQGNRIYEEDLTDIEYQKTNAITLKKPFTIDAGQDLIVAIHAKKYNKKISPAFADEGPAIDGKGNIYAMSDKKWATFPTEELDANSCISFVVTSEEGELTNSASLLRAKRQALNPMKSTKMTIIRSEVASSSPEGFLITDFTEPTGYQINRDQLELATLPASSTQYTDKNIPANAPVYQVYALYNDKKSQPVTIDTDTSVDNEQIQREEEVSIQPNLFSDQVNIIHNQQVKLLEIYASNGKLVRKIQHPGSIIHTGSLPQGVYFFRMTTDRTTKTIQGIRK</sequence>
<evidence type="ECO:0000313" key="4">
    <source>
        <dbReference type="Proteomes" id="UP000644010"/>
    </source>
</evidence>
<evidence type="ECO:0000256" key="1">
    <source>
        <dbReference type="SAM" id="Phobius"/>
    </source>
</evidence>
<proteinExistence type="predicted"/>
<reference evidence="3 4" key="1">
    <citation type="submission" date="2020-08" db="EMBL/GenBank/DDBJ databases">
        <title>Genome public.</title>
        <authorList>
            <person name="Liu C."/>
            <person name="Sun Q."/>
        </authorList>
    </citation>
    <scope>NUCLEOTIDE SEQUENCE [LARGE SCALE GENOMIC DNA]</scope>
    <source>
        <strain evidence="3 4">BX2</strain>
    </source>
</reference>